<evidence type="ECO:0000256" key="12">
    <source>
        <dbReference type="ARBA" id="ARBA00022833"/>
    </source>
</evidence>
<feature type="binding site" evidence="17">
    <location>
        <position position="180"/>
    </location>
    <ligand>
        <name>Zn(2+)</name>
        <dbReference type="ChEBI" id="CHEBI:29105"/>
    </ligand>
</feature>
<dbReference type="InterPro" id="IPR016037">
    <property type="entry name" value="DHQ_synth_AroB"/>
</dbReference>
<evidence type="ECO:0000256" key="13">
    <source>
        <dbReference type="ARBA" id="ARBA00023027"/>
    </source>
</evidence>
<evidence type="ECO:0000256" key="1">
    <source>
        <dbReference type="ARBA" id="ARBA00001393"/>
    </source>
</evidence>
<keyword evidence="21" id="KW-1185">Reference proteome</keyword>
<keyword evidence="16 17" id="KW-0170">Cobalt</keyword>
<gene>
    <name evidence="17 20" type="primary">aroB</name>
    <name evidence="20" type="ORF">P5G51_010135</name>
</gene>
<evidence type="ECO:0000256" key="15">
    <source>
        <dbReference type="ARBA" id="ARBA00023239"/>
    </source>
</evidence>
<keyword evidence="13 17" id="KW-0520">NAD</keyword>
<evidence type="ECO:0000256" key="11">
    <source>
        <dbReference type="ARBA" id="ARBA00022741"/>
    </source>
</evidence>
<keyword evidence="14 17" id="KW-0057">Aromatic amino acid biosynthesis</keyword>
<dbReference type="RefSeq" id="WP_306065126.1">
    <property type="nucleotide sequence ID" value="NZ_JAROCA020000001.1"/>
</dbReference>
<comment type="pathway">
    <text evidence="4 17">Metabolic intermediate biosynthesis; chorismate biosynthesis; chorismate from D-erythrose 4-phosphate and phosphoenolpyruvate: step 2/7.</text>
</comment>
<dbReference type="GO" id="GO:0003856">
    <property type="term" value="F:3-dehydroquinate synthase activity"/>
    <property type="evidence" value="ECO:0007669"/>
    <property type="project" value="UniProtKB-EC"/>
</dbReference>
<dbReference type="Gene3D" id="1.20.1090.10">
    <property type="entry name" value="Dehydroquinate synthase-like - alpha domain"/>
    <property type="match status" value="1"/>
</dbReference>
<dbReference type="Gene3D" id="3.40.50.1970">
    <property type="match status" value="1"/>
</dbReference>
<evidence type="ECO:0000256" key="14">
    <source>
        <dbReference type="ARBA" id="ARBA00023141"/>
    </source>
</evidence>
<keyword evidence="8 17" id="KW-0963">Cytoplasm</keyword>
<dbReference type="NCBIfam" id="TIGR01357">
    <property type="entry name" value="aroB"/>
    <property type="match status" value="1"/>
</dbReference>
<evidence type="ECO:0000256" key="4">
    <source>
        <dbReference type="ARBA" id="ARBA00004661"/>
    </source>
</evidence>
<feature type="binding site" evidence="17">
    <location>
        <position position="138"/>
    </location>
    <ligand>
        <name>NAD(+)</name>
        <dbReference type="ChEBI" id="CHEBI:57540"/>
    </ligand>
</feature>
<dbReference type="CDD" id="cd08195">
    <property type="entry name" value="DHQS"/>
    <property type="match status" value="1"/>
</dbReference>
<evidence type="ECO:0000259" key="18">
    <source>
        <dbReference type="Pfam" id="PF01761"/>
    </source>
</evidence>
<accession>A0ABU5CIM9</accession>
<evidence type="ECO:0000256" key="16">
    <source>
        <dbReference type="ARBA" id="ARBA00023285"/>
    </source>
</evidence>
<reference evidence="20 21" key="1">
    <citation type="submission" date="2023-10" db="EMBL/GenBank/DDBJ databases">
        <title>179-bfca-hs.</title>
        <authorList>
            <person name="Miliotis G."/>
            <person name="Sengupta P."/>
            <person name="Hameed A."/>
            <person name="Chuvochina M."/>
            <person name="Mcdonagh F."/>
            <person name="Simpson A.C."/>
            <person name="Singh N.K."/>
            <person name="Rekha P.D."/>
            <person name="Raman K."/>
            <person name="Hugenholtz P."/>
            <person name="Venkateswaran K."/>
        </authorList>
    </citation>
    <scope>NUCLEOTIDE SEQUENCE [LARGE SCALE GENOMIC DNA]</scope>
    <source>
        <strain evidence="20 21">179-BFC-A-HS</strain>
    </source>
</reference>
<dbReference type="PIRSF" id="PIRSF001455">
    <property type="entry name" value="DHQ_synth"/>
    <property type="match status" value="1"/>
</dbReference>
<evidence type="ECO:0000256" key="3">
    <source>
        <dbReference type="ARBA" id="ARBA00004496"/>
    </source>
</evidence>
<dbReference type="HAMAP" id="MF_00110">
    <property type="entry name" value="DHQ_synthase"/>
    <property type="match status" value="1"/>
</dbReference>
<evidence type="ECO:0000256" key="7">
    <source>
        <dbReference type="ARBA" id="ARBA00017684"/>
    </source>
</evidence>
<keyword evidence="9 17" id="KW-0028">Amino-acid biosynthesis</keyword>
<dbReference type="Pfam" id="PF24621">
    <property type="entry name" value="DHQS_C"/>
    <property type="match status" value="1"/>
</dbReference>
<comment type="subcellular location">
    <subcellularLocation>
        <location evidence="3 17">Cytoplasm</location>
    </subcellularLocation>
</comment>
<dbReference type="PANTHER" id="PTHR43622:SF7">
    <property type="entry name" value="3-DEHYDROQUINATE SYNTHASE, CHLOROPLASTIC"/>
    <property type="match status" value="1"/>
</dbReference>
<comment type="similarity">
    <text evidence="5 17">Belongs to the sugar phosphate cyclases superfamily. Dehydroquinate synthase family.</text>
</comment>
<feature type="binding site" evidence="17">
    <location>
        <begin position="126"/>
        <end position="127"/>
    </location>
    <ligand>
        <name>NAD(+)</name>
        <dbReference type="ChEBI" id="CHEBI:57540"/>
    </ligand>
</feature>
<name>A0ABU5CIM9_9BACI</name>
<comment type="caution">
    <text evidence="17">Lacks conserved residue(s) required for the propagation of feature annotation.</text>
</comment>
<dbReference type="SUPFAM" id="SSF56796">
    <property type="entry name" value="Dehydroquinate synthase-like"/>
    <property type="match status" value="1"/>
</dbReference>
<comment type="function">
    <text evidence="17">Catalyzes the conversion of 3-deoxy-D-arabino-heptulosonate 7-phosphate (DAHP) to dehydroquinate (DHQ).</text>
</comment>
<dbReference type="PANTHER" id="PTHR43622">
    <property type="entry name" value="3-DEHYDROQUINATE SYNTHASE"/>
    <property type="match status" value="1"/>
</dbReference>
<feature type="domain" description="3-dehydroquinate synthase C-terminal" evidence="19">
    <location>
        <begin position="177"/>
        <end position="317"/>
    </location>
</feature>
<evidence type="ECO:0000259" key="19">
    <source>
        <dbReference type="Pfam" id="PF24621"/>
    </source>
</evidence>
<evidence type="ECO:0000256" key="8">
    <source>
        <dbReference type="ARBA" id="ARBA00022490"/>
    </source>
</evidence>
<sequence>MDTLHVKSSQNVYPVYIGRDLYPKLNELIPDTYTSILIIADQTVADLYLGKVINGLKRSNVHQVIIPSGEASKNIKMFYELQTKAIEAGLDRNSLILALGGGMVGDLAGFVAATFMRGIDFIQLPTTILAHDSSVGGKVAINHEAGKNLIGSFHAPAIVIYDIATLQSLPKKEIRSGFAELVKEAMIDNTAFYKSILQTDLDDLNDQQLIAYIKKGIKVKAAIVEADEKELGIRKYLNYGHTLGHALEAELGYGQITHGEAVAFGTLFATNISEKIYDCDLKFGQLFKWFKTNAYPLDWQHINLHRLIERMKMDKKSVARHIQMVLLKEIGSPTTKKIRESELLDFLEQFMKELG</sequence>
<proteinExistence type="inferred from homology"/>
<evidence type="ECO:0000256" key="2">
    <source>
        <dbReference type="ARBA" id="ARBA00001911"/>
    </source>
</evidence>
<dbReference type="InterPro" id="IPR050071">
    <property type="entry name" value="Dehydroquinate_synthase"/>
</dbReference>
<dbReference type="InterPro" id="IPR030960">
    <property type="entry name" value="DHQS/DOIS_N"/>
</dbReference>
<feature type="binding site" evidence="17">
    <location>
        <begin position="68"/>
        <end position="73"/>
    </location>
    <ligand>
        <name>NAD(+)</name>
        <dbReference type="ChEBI" id="CHEBI:57540"/>
    </ligand>
</feature>
<comment type="caution">
    <text evidence="20">The sequence shown here is derived from an EMBL/GenBank/DDBJ whole genome shotgun (WGS) entry which is preliminary data.</text>
</comment>
<dbReference type="Proteomes" id="UP001228376">
    <property type="component" value="Unassembled WGS sequence"/>
</dbReference>
<dbReference type="InterPro" id="IPR056179">
    <property type="entry name" value="DHQS_C"/>
</dbReference>
<comment type="cofactor">
    <cofactor evidence="2 17">
        <name>NAD(+)</name>
        <dbReference type="ChEBI" id="CHEBI:57540"/>
    </cofactor>
</comment>
<comment type="cofactor">
    <cofactor evidence="17">
        <name>Co(2+)</name>
        <dbReference type="ChEBI" id="CHEBI:48828"/>
    </cofactor>
    <cofactor evidence="17">
        <name>Zn(2+)</name>
        <dbReference type="ChEBI" id="CHEBI:29105"/>
    </cofactor>
    <text evidence="17">Binds 1 divalent metal cation per subunit. Can use either Co(2+) or Zn(2+).</text>
</comment>
<feature type="domain" description="3-dehydroquinate synthase N-terminal" evidence="18">
    <location>
        <begin position="64"/>
        <end position="175"/>
    </location>
</feature>
<evidence type="ECO:0000313" key="20">
    <source>
        <dbReference type="EMBL" id="MDY0405702.1"/>
    </source>
</evidence>
<feature type="binding site" evidence="17">
    <location>
        <position position="258"/>
    </location>
    <ligand>
        <name>Zn(2+)</name>
        <dbReference type="ChEBI" id="CHEBI:29105"/>
    </ligand>
</feature>
<comment type="catalytic activity">
    <reaction evidence="1 17">
        <text>7-phospho-2-dehydro-3-deoxy-D-arabino-heptonate = 3-dehydroquinate + phosphate</text>
        <dbReference type="Rhea" id="RHEA:21968"/>
        <dbReference type="ChEBI" id="CHEBI:32364"/>
        <dbReference type="ChEBI" id="CHEBI:43474"/>
        <dbReference type="ChEBI" id="CHEBI:58394"/>
        <dbReference type="EC" id="4.2.3.4"/>
    </reaction>
</comment>
<evidence type="ECO:0000256" key="6">
    <source>
        <dbReference type="ARBA" id="ARBA00013031"/>
    </source>
</evidence>
<evidence type="ECO:0000256" key="10">
    <source>
        <dbReference type="ARBA" id="ARBA00022723"/>
    </source>
</evidence>
<dbReference type="EMBL" id="JAROCA020000001">
    <property type="protein sequence ID" value="MDY0405702.1"/>
    <property type="molecule type" value="Genomic_DNA"/>
</dbReference>
<dbReference type="InterPro" id="IPR030963">
    <property type="entry name" value="DHQ_synth_fam"/>
</dbReference>
<dbReference type="EC" id="4.2.3.4" evidence="6 17"/>
<keyword evidence="10 17" id="KW-0479">Metal-binding</keyword>
<feature type="binding site" evidence="17">
    <location>
        <position position="147"/>
    </location>
    <ligand>
        <name>NAD(+)</name>
        <dbReference type="ChEBI" id="CHEBI:57540"/>
    </ligand>
</feature>
<keyword evidence="15 17" id="KW-0456">Lyase</keyword>
<protein>
    <recommendedName>
        <fullName evidence="7 17">3-dehydroquinate synthase</fullName>
        <shortName evidence="17">DHQS</shortName>
        <ecNumber evidence="6 17">4.2.3.4</ecNumber>
    </recommendedName>
</protein>
<evidence type="ECO:0000313" key="21">
    <source>
        <dbReference type="Proteomes" id="UP001228376"/>
    </source>
</evidence>
<organism evidence="20 21">
    <name type="scientific">Tigheibacillus jepli</name>
    <dbReference type="NCBI Taxonomy" id="3035914"/>
    <lineage>
        <taxon>Bacteria</taxon>
        <taxon>Bacillati</taxon>
        <taxon>Bacillota</taxon>
        <taxon>Bacilli</taxon>
        <taxon>Bacillales</taxon>
        <taxon>Bacillaceae</taxon>
        <taxon>Tigheibacillus</taxon>
    </lineage>
</organism>
<evidence type="ECO:0000256" key="17">
    <source>
        <dbReference type="HAMAP-Rule" id="MF_00110"/>
    </source>
</evidence>
<feature type="binding site" evidence="17">
    <location>
        <position position="241"/>
    </location>
    <ligand>
        <name>Zn(2+)</name>
        <dbReference type="ChEBI" id="CHEBI:29105"/>
    </ligand>
</feature>
<dbReference type="Pfam" id="PF01761">
    <property type="entry name" value="DHQ_synthase"/>
    <property type="match status" value="1"/>
</dbReference>
<keyword evidence="11 17" id="KW-0547">Nucleotide-binding</keyword>
<evidence type="ECO:0000256" key="9">
    <source>
        <dbReference type="ARBA" id="ARBA00022605"/>
    </source>
</evidence>
<evidence type="ECO:0000256" key="5">
    <source>
        <dbReference type="ARBA" id="ARBA00005412"/>
    </source>
</evidence>
<keyword evidence="12 17" id="KW-0862">Zinc</keyword>